<dbReference type="InterPro" id="IPR036179">
    <property type="entry name" value="Ig-like_dom_sf"/>
</dbReference>
<evidence type="ECO:0000256" key="6">
    <source>
        <dbReference type="SAM" id="Phobius"/>
    </source>
</evidence>
<protein>
    <recommendedName>
        <fullName evidence="8">Ig-like domain-containing protein</fullName>
    </recommendedName>
</protein>
<dbReference type="InterPro" id="IPR000483">
    <property type="entry name" value="Cys-rich_flank_reg_C"/>
</dbReference>
<dbReference type="Gene3D" id="3.80.10.10">
    <property type="entry name" value="Ribonuclease Inhibitor"/>
    <property type="match status" value="1"/>
</dbReference>
<dbReference type="InterPro" id="IPR001611">
    <property type="entry name" value="Leu-rich_rpt"/>
</dbReference>
<feature type="compositionally biased region" description="Polar residues" evidence="5">
    <location>
        <begin position="621"/>
        <end position="647"/>
    </location>
</feature>
<dbReference type="PROSITE" id="PS51450">
    <property type="entry name" value="LRR"/>
    <property type="match status" value="1"/>
</dbReference>
<evidence type="ECO:0000256" key="7">
    <source>
        <dbReference type="SAM" id="SignalP"/>
    </source>
</evidence>
<dbReference type="InterPro" id="IPR032675">
    <property type="entry name" value="LRR_dom_sf"/>
</dbReference>
<dbReference type="GO" id="GO:0016020">
    <property type="term" value="C:membrane"/>
    <property type="evidence" value="ECO:0007669"/>
    <property type="project" value="UniProtKB-SubCell"/>
</dbReference>
<evidence type="ECO:0000256" key="1">
    <source>
        <dbReference type="ARBA" id="ARBA00022614"/>
    </source>
</evidence>
<keyword evidence="6" id="KW-0812">Transmembrane</keyword>
<dbReference type="InterPro" id="IPR003599">
    <property type="entry name" value="Ig_sub"/>
</dbReference>
<keyword evidence="2 7" id="KW-0732">Signal</keyword>
<evidence type="ECO:0000313" key="10">
    <source>
        <dbReference type="Proteomes" id="UP000663828"/>
    </source>
</evidence>
<proteinExistence type="predicted"/>
<evidence type="ECO:0000256" key="4">
    <source>
        <dbReference type="ARBA" id="ARBA00023157"/>
    </source>
</evidence>
<keyword evidence="10" id="KW-1185">Reference proteome</keyword>
<dbReference type="SMART" id="SM00369">
    <property type="entry name" value="LRR_TYP"/>
    <property type="match status" value="3"/>
</dbReference>
<feature type="signal peptide" evidence="7">
    <location>
        <begin position="1"/>
        <end position="20"/>
    </location>
</feature>
<gene>
    <name evidence="9" type="ORF">XAT740_LOCUS28603</name>
</gene>
<dbReference type="Pfam" id="PF13927">
    <property type="entry name" value="Ig_3"/>
    <property type="match status" value="1"/>
</dbReference>
<dbReference type="InterPro" id="IPR050467">
    <property type="entry name" value="LRFN"/>
</dbReference>
<dbReference type="Gene3D" id="2.60.40.10">
    <property type="entry name" value="Immunoglobulins"/>
    <property type="match status" value="1"/>
</dbReference>
<dbReference type="PANTHER" id="PTHR45842:SF22">
    <property type="entry name" value="INSULIN-LIKE GROWTH FACTOR-BINDING PROTEIN COMPLEX ACID LABILE SUBUNIT ISOFORM X1"/>
    <property type="match status" value="1"/>
</dbReference>
<feature type="region of interest" description="Disordered" evidence="5">
    <location>
        <begin position="586"/>
        <end position="647"/>
    </location>
</feature>
<dbReference type="InterPro" id="IPR007110">
    <property type="entry name" value="Ig-like_dom"/>
</dbReference>
<dbReference type="SMART" id="SM00409">
    <property type="entry name" value="IG"/>
    <property type="match status" value="1"/>
</dbReference>
<organism evidence="9 10">
    <name type="scientific">Adineta ricciae</name>
    <name type="common">Rotifer</name>
    <dbReference type="NCBI Taxonomy" id="249248"/>
    <lineage>
        <taxon>Eukaryota</taxon>
        <taxon>Metazoa</taxon>
        <taxon>Spiralia</taxon>
        <taxon>Gnathifera</taxon>
        <taxon>Rotifera</taxon>
        <taxon>Eurotatoria</taxon>
        <taxon>Bdelloidea</taxon>
        <taxon>Adinetida</taxon>
        <taxon>Adinetidae</taxon>
        <taxon>Adineta</taxon>
    </lineage>
</organism>
<feature type="chain" id="PRO_5032531572" description="Ig-like domain-containing protein" evidence="7">
    <location>
        <begin position="21"/>
        <end position="647"/>
    </location>
</feature>
<dbReference type="Proteomes" id="UP000663828">
    <property type="component" value="Unassembled WGS sequence"/>
</dbReference>
<dbReference type="SUPFAM" id="SSF48726">
    <property type="entry name" value="Immunoglobulin"/>
    <property type="match status" value="1"/>
</dbReference>
<keyword evidence="1" id="KW-0433">Leucine-rich repeat</keyword>
<dbReference type="SUPFAM" id="SSF52058">
    <property type="entry name" value="L domain-like"/>
    <property type="match status" value="1"/>
</dbReference>
<feature type="compositionally biased region" description="Polar residues" evidence="5">
    <location>
        <begin position="603"/>
        <end position="613"/>
    </location>
</feature>
<dbReference type="InterPro" id="IPR003591">
    <property type="entry name" value="Leu-rich_rpt_typical-subtyp"/>
</dbReference>
<keyword evidence="4" id="KW-1015">Disulfide bond</keyword>
<dbReference type="CDD" id="cd00096">
    <property type="entry name" value="Ig"/>
    <property type="match status" value="1"/>
</dbReference>
<evidence type="ECO:0000313" key="9">
    <source>
        <dbReference type="EMBL" id="CAF1296056.1"/>
    </source>
</evidence>
<comment type="caution">
    <text evidence="9">The sequence shown here is derived from an EMBL/GenBank/DDBJ whole genome shotgun (WGS) entry which is preliminary data.</text>
</comment>
<evidence type="ECO:0000256" key="2">
    <source>
        <dbReference type="ARBA" id="ARBA00022729"/>
    </source>
</evidence>
<keyword evidence="6" id="KW-1133">Transmembrane helix</keyword>
<keyword evidence="3" id="KW-0677">Repeat</keyword>
<dbReference type="AlphaFoldDB" id="A0A815DCB0"/>
<evidence type="ECO:0000259" key="8">
    <source>
        <dbReference type="PROSITE" id="PS50835"/>
    </source>
</evidence>
<dbReference type="PROSITE" id="PS50835">
    <property type="entry name" value="IG_LIKE"/>
    <property type="match status" value="1"/>
</dbReference>
<feature type="domain" description="Ig-like" evidence="8">
    <location>
        <begin position="285"/>
        <end position="394"/>
    </location>
</feature>
<accession>A0A815DCB0</accession>
<keyword evidence="6" id="KW-0472">Membrane</keyword>
<dbReference type="EMBL" id="CAJNOR010002450">
    <property type="protein sequence ID" value="CAF1296056.1"/>
    <property type="molecule type" value="Genomic_DNA"/>
</dbReference>
<name>A0A815DCB0_ADIRI</name>
<dbReference type="SMART" id="SM00082">
    <property type="entry name" value="LRRCT"/>
    <property type="match status" value="1"/>
</dbReference>
<reference evidence="9" key="1">
    <citation type="submission" date="2021-02" db="EMBL/GenBank/DDBJ databases">
        <authorList>
            <person name="Nowell W R."/>
        </authorList>
    </citation>
    <scope>NUCLEOTIDE SEQUENCE</scope>
</reference>
<evidence type="ECO:0000256" key="5">
    <source>
        <dbReference type="SAM" id="MobiDB-lite"/>
    </source>
</evidence>
<evidence type="ECO:0000256" key="3">
    <source>
        <dbReference type="ARBA" id="ARBA00022737"/>
    </source>
</evidence>
<dbReference type="InterPro" id="IPR013783">
    <property type="entry name" value="Ig-like_fold"/>
</dbReference>
<dbReference type="PANTHER" id="PTHR45842">
    <property type="entry name" value="SYNAPTIC ADHESION-LIKE MOLECULE SALM"/>
    <property type="match status" value="1"/>
</dbReference>
<sequence>MNSLLIIIVWYLPLMAQSQSGPCSCQLDSTGMTMVCVNVNTIHSYQQCVHEQLNLQSDLKLRRGGVITNLTIKNHQLRSLTTDLFQFSYGNTFYQLTDLRYLHIVRGHLKQIQNRSLTLIERALEHLDLSSNELEYVPKLSNNNEQYGNLIKLILSHNQIHRLSLSDIRAYNHLQQLDLSYNRLQYVDMSIVTYLTSLRQLFLNANMLRTLANNITFPNNFHFKLSSNPLECDCRLRWLRNGLNRLQYPIFHDEPQCEMPKALADRKIASLREQQFVCGPIISKPDVTVLSASNGEIATLRCDVYSDPGPEVWWTFQNKIIGKMVTAVNEPDIHTGSYTIRYSCLSISMDSSSPTCLNKTTTLTISNIGAEHNGTYNCVAAIRNQGRSDNEHLSYELRVRRSSPLTENSLLLWTIGIFLFLFVFLLMLLFFCWILRCHRAKQQQAQRNKALLFNYNGSAMSNGYDYKEKHDENQHFVGNGTYDPYDMIDSRSQLGPPMYSEVRMVDSTPLRSINGGGSMSSTLLRRNDPFYDSYRSDRQLYEQMYRPSPLEPAVVDEFEDEMIFPTGYDEDYQYREDIMKPNQAVDPRRQAKVQHTNHDRSAKATSQHLQSTAIAGHHKLNGTSNGFVPSNSDRAESQYTGLIESQL</sequence>
<feature type="transmembrane region" description="Helical" evidence="6">
    <location>
        <begin position="410"/>
        <end position="435"/>
    </location>
</feature>